<keyword evidence="3" id="KW-1185">Reference proteome</keyword>
<dbReference type="RefSeq" id="WP_168571433.1">
    <property type="nucleotide sequence ID" value="NZ_CP051167.1"/>
</dbReference>
<dbReference type="EMBL" id="CP051167">
    <property type="protein sequence ID" value="QIZ73287.1"/>
    <property type="molecule type" value="Genomic_DNA"/>
</dbReference>
<dbReference type="InterPro" id="IPR021503">
    <property type="entry name" value="DUF3110"/>
</dbReference>
<evidence type="ECO:0000313" key="3">
    <source>
        <dbReference type="Proteomes" id="UP000500857"/>
    </source>
</evidence>
<protein>
    <submittedName>
        <fullName evidence="2">DUF3110 domain-containing protein</fullName>
    </submittedName>
</protein>
<accession>A0A6H1U4J2</accession>
<feature type="region of interest" description="Disordered" evidence="1">
    <location>
        <begin position="84"/>
        <end position="115"/>
    </location>
</feature>
<evidence type="ECO:0000313" key="2">
    <source>
        <dbReference type="EMBL" id="QIZ73287.1"/>
    </source>
</evidence>
<organism evidence="2 3">
    <name type="scientific">Oxynema aestuarii AP17</name>
    <dbReference type="NCBI Taxonomy" id="2064643"/>
    <lineage>
        <taxon>Bacteria</taxon>
        <taxon>Bacillati</taxon>
        <taxon>Cyanobacteriota</taxon>
        <taxon>Cyanophyceae</taxon>
        <taxon>Oscillatoriophycideae</taxon>
        <taxon>Oscillatoriales</taxon>
        <taxon>Oscillatoriaceae</taxon>
        <taxon>Oxynema</taxon>
        <taxon>Oxynema aestuarii</taxon>
    </lineage>
</organism>
<dbReference type="AlphaFoldDB" id="A0A6H1U4J2"/>
<dbReference type="Pfam" id="PF11360">
    <property type="entry name" value="DUF3110"/>
    <property type="match status" value="1"/>
</dbReference>
<dbReference type="Proteomes" id="UP000500857">
    <property type="component" value="Chromosome"/>
</dbReference>
<reference evidence="2 3" key="1">
    <citation type="submission" date="2020-04" db="EMBL/GenBank/DDBJ databases">
        <authorList>
            <person name="Basu S."/>
            <person name="Maruthanayagam V."/>
            <person name="Chakraborty S."/>
            <person name="Pramanik A."/>
            <person name="Mukherjee J."/>
            <person name="Brink B."/>
        </authorList>
    </citation>
    <scope>NUCLEOTIDE SEQUENCE [LARGE SCALE GENOMIC DNA]</scope>
    <source>
        <strain evidence="2 3">AP17</strain>
    </source>
</reference>
<sequence>MRVYVLLFNPRTENEGIHTLQIGDRNTVLMFESEDDATRYALMLEAQDFPAPVAEEIDSEEVEAFCNEADYDCKLIPEGELAVPPETNIEDTDWKADQPQQTPATDETEISSDDLDRIRRQLEGLL</sequence>
<evidence type="ECO:0000256" key="1">
    <source>
        <dbReference type="SAM" id="MobiDB-lite"/>
    </source>
</evidence>
<name>A0A6H1U4J2_9CYAN</name>
<proteinExistence type="predicted"/>
<gene>
    <name evidence="2" type="ORF">HCG48_24015</name>
</gene>
<dbReference type="KEGG" id="oxy:HCG48_24015"/>